<keyword evidence="2" id="KW-1185">Reference proteome</keyword>
<evidence type="ECO:0000313" key="1">
    <source>
        <dbReference type="EMBL" id="KER20448.1"/>
    </source>
</evidence>
<evidence type="ECO:0000313" key="2">
    <source>
        <dbReference type="Proteomes" id="UP000054324"/>
    </source>
</evidence>
<organism evidence="1 2">
    <name type="scientific">Opisthorchis viverrini</name>
    <name type="common">Southeast Asian liver fluke</name>
    <dbReference type="NCBI Taxonomy" id="6198"/>
    <lineage>
        <taxon>Eukaryota</taxon>
        <taxon>Metazoa</taxon>
        <taxon>Spiralia</taxon>
        <taxon>Lophotrochozoa</taxon>
        <taxon>Platyhelminthes</taxon>
        <taxon>Trematoda</taxon>
        <taxon>Digenea</taxon>
        <taxon>Opisthorchiida</taxon>
        <taxon>Opisthorchiata</taxon>
        <taxon>Opisthorchiidae</taxon>
        <taxon>Opisthorchis</taxon>
    </lineage>
</organism>
<reference evidence="1 2" key="1">
    <citation type="submission" date="2013-11" db="EMBL/GenBank/DDBJ databases">
        <title>Opisthorchis viverrini - life in the bile duct.</title>
        <authorList>
            <person name="Young N.D."/>
            <person name="Nagarajan N."/>
            <person name="Lin S.J."/>
            <person name="Korhonen P.K."/>
            <person name="Jex A.R."/>
            <person name="Hall R.S."/>
            <person name="Safavi-Hemami H."/>
            <person name="Kaewkong W."/>
            <person name="Bertrand D."/>
            <person name="Gao S."/>
            <person name="Seet Q."/>
            <person name="Wongkham S."/>
            <person name="Teh B.T."/>
            <person name="Wongkham C."/>
            <person name="Intapan P.M."/>
            <person name="Maleewong W."/>
            <person name="Yang X."/>
            <person name="Hu M."/>
            <person name="Wang Z."/>
            <person name="Hofmann A."/>
            <person name="Sternberg P.W."/>
            <person name="Tan P."/>
            <person name="Wang J."/>
            <person name="Gasser R.B."/>
        </authorList>
    </citation>
    <scope>NUCLEOTIDE SEQUENCE [LARGE SCALE GENOMIC DNA]</scope>
</reference>
<dbReference type="RefSeq" id="XP_009175811.1">
    <property type="nucleotide sequence ID" value="XM_009177547.1"/>
</dbReference>
<dbReference type="AlphaFoldDB" id="A0A074Z0H7"/>
<dbReference type="KEGG" id="ovi:T265_11010"/>
<gene>
    <name evidence="1" type="ORF">T265_11010</name>
</gene>
<sequence length="206" mass="23683">MGYFEVPLIRFLSSLNCVVGGEVCTEHGRGLSADFEQLSQVAQFRDARDYIAHFISGVYSLRVCQTFHDKEYHYAIGQEVPHRPFSSGRSPCINLKLEFSPMKGVGHIELKNVVNERSNWMHLSLLWNAFGTQNRISLFEDLPESSSNLHQRQIFFELKEVRLWSSTYTVTLFEVFGALPKPRGNTGSAILKFVKWYSEELITLDR</sequence>
<dbReference type="CTD" id="20325178"/>
<protein>
    <submittedName>
        <fullName evidence="1">Uncharacterized protein</fullName>
    </submittedName>
</protein>
<dbReference type="EMBL" id="KL597057">
    <property type="protein sequence ID" value="KER20448.1"/>
    <property type="molecule type" value="Genomic_DNA"/>
</dbReference>
<dbReference type="GeneID" id="20325178"/>
<proteinExistence type="predicted"/>
<accession>A0A074Z0H7</accession>
<name>A0A074Z0H7_OPIVI</name>
<dbReference type="Proteomes" id="UP000054324">
    <property type="component" value="Unassembled WGS sequence"/>
</dbReference>